<organism evidence="8 9">
    <name type="scientific">Streptomyces cupreus</name>
    <dbReference type="NCBI Taxonomy" id="2759956"/>
    <lineage>
        <taxon>Bacteria</taxon>
        <taxon>Bacillati</taxon>
        <taxon>Actinomycetota</taxon>
        <taxon>Actinomycetes</taxon>
        <taxon>Kitasatosporales</taxon>
        <taxon>Streptomycetaceae</taxon>
        <taxon>Streptomyces</taxon>
    </lineage>
</organism>
<evidence type="ECO:0000256" key="4">
    <source>
        <dbReference type="ARBA" id="ARBA00022692"/>
    </source>
</evidence>
<keyword evidence="4 7" id="KW-0812">Transmembrane</keyword>
<comment type="caution">
    <text evidence="8">The sequence shown here is derived from an EMBL/GenBank/DDBJ whole genome shotgun (WGS) entry which is preliminary data.</text>
</comment>
<keyword evidence="9" id="KW-1185">Reference proteome</keyword>
<feature type="transmembrane region" description="Helical" evidence="7">
    <location>
        <begin position="151"/>
        <end position="172"/>
    </location>
</feature>
<dbReference type="GO" id="GO:0005886">
    <property type="term" value="C:plasma membrane"/>
    <property type="evidence" value="ECO:0007669"/>
    <property type="project" value="UniProtKB-SubCell"/>
</dbReference>
<feature type="transmembrane region" description="Helical" evidence="7">
    <location>
        <begin position="61"/>
        <end position="81"/>
    </location>
</feature>
<feature type="transmembrane region" description="Helical" evidence="7">
    <location>
        <begin position="25"/>
        <end position="49"/>
    </location>
</feature>
<evidence type="ECO:0000256" key="3">
    <source>
        <dbReference type="ARBA" id="ARBA00022475"/>
    </source>
</evidence>
<proteinExistence type="predicted"/>
<feature type="transmembrane region" description="Helical" evidence="7">
    <location>
        <begin position="112"/>
        <end position="130"/>
    </location>
</feature>
<evidence type="ECO:0000256" key="7">
    <source>
        <dbReference type="SAM" id="Phobius"/>
    </source>
</evidence>
<feature type="transmembrane region" description="Helical" evidence="7">
    <location>
        <begin position="258"/>
        <end position="277"/>
    </location>
</feature>
<dbReference type="Gene3D" id="1.20.1250.20">
    <property type="entry name" value="MFS general substrate transporter like domains"/>
    <property type="match status" value="1"/>
</dbReference>
<comment type="subcellular location">
    <subcellularLocation>
        <location evidence="1">Cell membrane</location>
        <topology evidence="1">Multi-pass membrane protein</topology>
    </subcellularLocation>
</comment>
<name>A0A7X1J8T9_9ACTN</name>
<evidence type="ECO:0000313" key="8">
    <source>
        <dbReference type="EMBL" id="MBC2905750.1"/>
    </source>
</evidence>
<keyword evidence="6 7" id="KW-0472">Membrane</keyword>
<protein>
    <submittedName>
        <fullName evidence="8">MFS transporter</fullName>
    </submittedName>
</protein>
<evidence type="ECO:0000256" key="1">
    <source>
        <dbReference type="ARBA" id="ARBA00004651"/>
    </source>
</evidence>
<feature type="transmembrane region" description="Helical" evidence="7">
    <location>
        <begin position="383"/>
        <end position="401"/>
    </location>
</feature>
<dbReference type="PANTHER" id="PTHR23517">
    <property type="entry name" value="RESISTANCE PROTEIN MDTM, PUTATIVE-RELATED-RELATED"/>
    <property type="match status" value="1"/>
</dbReference>
<dbReference type="Proteomes" id="UP000584670">
    <property type="component" value="Unassembled WGS sequence"/>
</dbReference>
<evidence type="ECO:0000256" key="6">
    <source>
        <dbReference type="ARBA" id="ARBA00023136"/>
    </source>
</evidence>
<sequence length="425" mass="43324">MTAHRIKEIAAAGKQLLPPRGPHRLLTAGVLARAMGLGGILPTVAVFFVHSGGLSGAEVGLGMSFASVFGLVAAVPAGRLVDRIGARRVLICLPLAAAGVFCSYALVHSLPAFLLAGSAAAACLSATRVAEATLIQQLLDPQSLVRSRARLSAVHNLGFALGVLAMAIPLQAGTRSAYLWFIAASALVTAASAPFAWLLPRVPPSHARRPALRLGALRDLPYLSVAVLTGLTTVHNQLLTIAAPLWVIGHTDAPHTTASLLLTANSVLVVCLQVSAARGTDTTRGAVGVNTRGGIALMLGCLLLGAGAGLPPWLAAATLLLATAVLTCGEMWTAAAAWNFGYALADPRAAGDYQGVYGLGRALSDLVGPAMATAVVALGSTGWALAGLYFLLLSVLTRLAVGLAQRTRQHATAPGKAAWPSATAA</sequence>
<evidence type="ECO:0000256" key="5">
    <source>
        <dbReference type="ARBA" id="ARBA00022989"/>
    </source>
</evidence>
<feature type="transmembrane region" description="Helical" evidence="7">
    <location>
        <begin position="88"/>
        <end position="106"/>
    </location>
</feature>
<evidence type="ECO:0000313" key="9">
    <source>
        <dbReference type="Proteomes" id="UP000584670"/>
    </source>
</evidence>
<accession>A0A7X1J8T9</accession>
<keyword evidence="5 7" id="KW-1133">Transmembrane helix</keyword>
<keyword evidence="2" id="KW-0813">Transport</keyword>
<dbReference type="GO" id="GO:0022857">
    <property type="term" value="F:transmembrane transporter activity"/>
    <property type="evidence" value="ECO:0007669"/>
    <property type="project" value="InterPro"/>
</dbReference>
<feature type="transmembrane region" description="Helical" evidence="7">
    <location>
        <begin position="178"/>
        <end position="199"/>
    </location>
</feature>
<gene>
    <name evidence="8" type="ORF">H4N64_30140</name>
</gene>
<dbReference type="InterPro" id="IPR036259">
    <property type="entry name" value="MFS_trans_sf"/>
</dbReference>
<dbReference type="InterPro" id="IPR011701">
    <property type="entry name" value="MFS"/>
</dbReference>
<keyword evidence="3" id="KW-1003">Cell membrane</keyword>
<dbReference type="PANTHER" id="PTHR23517:SF2">
    <property type="entry name" value="MULTIDRUG RESISTANCE PROTEIN MDTH"/>
    <property type="match status" value="1"/>
</dbReference>
<dbReference type="AlphaFoldDB" id="A0A7X1J8T9"/>
<dbReference type="SUPFAM" id="SSF103473">
    <property type="entry name" value="MFS general substrate transporter"/>
    <property type="match status" value="1"/>
</dbReference>
<evidence type="ECO:0000256" key="2">
    <source>
        <dbReference type="ARBA" id="ARBA00022448"/>
    </source>
</evidence>
<feature type="transmembrane region" description="Helical" evidence="7">
    <location>
        <begin position="220"/>
        <end position="246"/>
    </location>
</feature>
<reference evidence="8 9" key="1">
    <citation type="submission" date="2020-08" db="EMBL/GenBank/DDBJ databases">
        <title>Streptomyces sp. PSKA01 genome sequencing and assembly.</title>
        <authorList>
            <person name="Mandal S."/>
            <person name="Maiti P.K."/>
            <person name="Das P."/>
        </authorList>
    </citation>
    <scope>NUCLEOTIDE SEQUENCE [LARGE SCALE GENOMIC DNA]</scope>
    <source>
        <strain evidence="8 9">PSKA01</strain>
    </source>
</reference>
<feature type="transmembrane region" description="Helical" evidence="7">
    <location>
        <begin position="289"/>
        <end position="310"/>
    </location>
</feature>
<dbReference type="RefSeq" id="WP_186285597.1">
    <property type="nucleotide sequence ID" value="NZ_JACMSF010000040.1"/>
</dbReference>
<dbReference type="Pfam" id="PF07690">
    <property type="entry name" value="MFS_1"/>
    <property type="match status" value="1"/>
</dbReference>
<dbReference type="EMBL" id="JACMSF010000040">
    <property type="protein sequence ID" value="MBC2905750.1"/>
    <property type="molecule type" value="Genomic_DNA"/>
</dbReference>
<dbReference type="InterPro" id="IPR050171">
    <property type="entry name" value="MFS_Transporters"/>
</dbReference>